<organism evidence="2 3">
    <name type="scientific">Treponema putidum</name>
    <dbReference type="NCBI Taxonomy" id="221027"/>
    <lineage>
        <taxon>Bacteria</taxon>
        <taxon>Pseudomonadati</taxon>
        <taxon>Spirochaetota</taxon>
        <taxon>Spirochaetia</taxon>
        <taxon>Spirochaetales</taxon>
        <taxon>Treponemataceae</taxon>
        <taxon>Treponema</taxon>
    </lineage>
</organism>
<dbReference type="GO" id="GO:0010181">
    <property type="term" value="F:FMN binding"/>
    <property type="evidence" value="ECO:0007669"/>
    <property type="project" value="TreeGrafter"/>
</dbReference>
<gene>
    <name evidence="2" type="ORF">E4N74_12595</name>
</gene>
<sequence length="152" mass="17135">MSNVCIVYSSTHHGNTEKVLRKIKEKFPEIELIKAGDFKSDDFARYEVVGFASGIFYLKFAKTVDKLFEKALESTVQKLFFIYTAGAVNSGFEKALRKKTEQSGKTCMGIFGCKGFDTFGPLKLIGGLNKDRPNEENFKNAIDFFEKKIMNG</sequence>
<evidence type="ECO:0000313" key="2">
    <source>
        <dbReference type="EMBL" id="UTY34745.1"/>
    </source>
</evidence>
<accession>A0AAE9MW75</accession>
<dbReference type="RefSeq" id="WP_255818014.1">
    <property type="nucleotide sequence ID" value="NZ_CP038804.1"/>
</dbReference>
<proteinExistence type="predicted"/>
<dbReference type="Gene3D" id="3.40.50.360">
    <property type="match status" value="1"/>
</dbReference>
<feature type="domain" description="Flavodoxin" evidence="1">
    <location>
        <begin position="6"/>
        <end position="106"/>
    </location>
</feature>
<dbReference type="Pfam" id="PF12724">
    <property type="entry name" value="Flavodoxin_5"/>
    <property type="match status" value="1"/>
</dbReference>
<evidence type="ECO:0000259" key="1">
    <source>
        <dbReference type="Pfam" id="PF12724"/>
    </source>
</evidence>
<dbReference type="EMBL" id="CP038804">
    <property type="protein sequence ID" value="UTY34745.1"/>
    <property type="molecule type" value="Genomic_DNA"/>
</dbReference>
<dbReference type="SUPFAM" id="SSF52218">
    <property type="entry name" value="Flavoproteins"/>
    <property type="match status" value="1"/>
</dbReference>
<dbReference type="PANTHER" id="PTHR38030:SF2">
    <property type="entry name" value="PROTOPORPHYRINOGEN IX DEHYDROGENASE [QUINONE]"/>
    <property type="match status" value="1"/>
</dbReference>
<dbReference type="InterPro" id="IPR026816">
    <property type="entry name" value="Flavodoxin_dom"/>
</dbReference>
<dbReference type="GO" id="GO:0006783">
    <property type="term" value="P:heme biosynthetic process"/>
    <property type="evidence" value="ECO:0007669"/>
    <property type="project" value="TreeGrafter"/>
</dbReference>
<protein>
    <submittedName>
        <fullName evidence="2">Flavodoxin</fullName>
    </submittedName>
</protein>
<dbReference type="GO" id="GO:0070819">
    <property type="term" value="F:menaquinone-dependent protoporphyrinogen oxidase activity"/>
    <property type="evidence" value="ECO:0007669"/>
    <property type="project" value="TreeGrafter"/>
</dbReference>
<dbReference type="AlphaFoldDB" id="A0AAE9MW75"/>
<name>A0AAE9MW75_9SPIR</name>
<evidence type="ECO:0000313" key="3">
    <source>
        <dbReference type="Proteomes" id="UP001058682"/>
    </source>
</evidence>
<dbReference type="InterPro" id="IPR029039">
    <property type="entry name" value="Flavoprotein-like_sf"/>
</dbReference>
<dbReference type="PANTHER" id="PTHR38030">
    <property type="entry name" value="PROTOPORPHYRINOGEN IX DEHYDROGENASE [MENAQUINONE]"/>
    <property type="match status" value="1"/>
</dbReference>
<dbReference type="InterPro" id="IPR052200">
    <property type="entry name" value="Protoporphyrinogen_IX_DH"/>
</dbReference>
<reference evidence="2" key="1">
    <citation type="submission" date="2019-04" db="EMBL/GenBank/DDBJ databases">
        <title>Whole genome sequencing of oral phylogroup 2 treponemes.</title>
        <authorList>
            <person name="Chan Y."/>
            <person name="Zeng H.H."/>
            <person name="Yu X.L."/>
            <person name="Leung W.K."/>
            <person name="Watt R.M."/>
        </authorList>
    </citation>
    <scope>NUCLEOTIDE SEQUENCE</scope>
    <source>
        <strain evidence="2">OMZ 835</strain>
    </source>
</reference>
<dbReference type="Proteomes" id="UP001058682">
    <property type="component" value="Chromosome"/>
</dbReference>